<feature type="compositionally biased region" description="Basic and acidic residues" evidence="1">
    <location>
        <begin position="513"/>
        <end position="531"/>
    </location>
</feature>
<dbReference type="Proteomes" id="UP001253637">
    <property type="component" value="Segment"/>
</dbReference>
<reference evidence="2" key="1">
    <citation type="submission" date="2021-04" db="EMBL/GenBank/DDBJ databases">
        <title>Draft Genome Sequence of Pandoravirus japonicus, Isolated from the Sabaishi River of Niigata, Japan.</title>
        <authorList>
            <person name="Hosokawa N."/>
            <person name="Takahashi H."/>
            <person name="Aoki K."/>
            <person name="Takemura M."/>
        </authorList>
    </citation>
    <scope>NUCLEOTIDE SEQUENCE</scope>
</reference>
<dbReference type="Pfam" id="PF19072">
    <property type="entry name" value="DUF5768"/>
    <property type="match status" value="1"/>
</dbReference>
<feature type="region of interest" description="Disordered" evidence="1">
    <location>
        <begin position="513"/>
        <end position="535"/>
    </location>
</feature>
<evidence type="ECO:0000313" key="2">
    <source>
        <dbReference type="EMBL" id="BCU02815.1"/>
    </source>
</evidence>
<feature type="region of interest" description="Disordered" evidence="1">
    <location>
        <begin position="63"/>
        <end position="87"/>
    </location>
</feature>
<feature type="region of interest" description="Disordered" evidence="1">
    <location>
        <begin position="314"/>
        <end position="333"/>
    </location>
</feature>
<dbReference type="InterPro" id="IPR043909">
    <property type="entry name" value="DUF5768"/>
</dbReference>
<dbReference type="EMBL" id="LC625835">
    <property type="protein sequence ID" value="BCU02815.1"/>
    <property type="molecule type" value="Genomic_DNA"/>
</dbReference>
<organism evidence="2 3">
    <name type="scientific">Pandoravirus japonicus</name>
    <dbReference type="NCBI Taxonomy" id="2823154"/>
    <lineage>
        <taxon>Viruses</taxon>
        <taxon>Pandoravirus</taxon>
    </lineage>
</organism>
<evidence type="ECO:0000313" key="3">
    <source>
        <dbReference type="Proteomes" id="UP001253637"/>
    </source>
</evidence>
<proteinExistence type="predicted"/>
<evidence type="ECO:0000256" key="1">
    <source>
        <dbReference type="SAM" id="MobiDB-lite"/>
    </source>
</evidence>
<name>A0A811BR06_9VIRU</name>
<accession>A0A811BR06</accession>
<sequence length="630" mass="68379">MEQPVDESVEVAGAFLRSLAGARSGRQRAEASRAAATDAAEIIQCFPSLEARADDWPERLRPIAAKHATPPPSDDGNAQTGPTRRYTARRHHINRVVDIAACIDAISAIGSVVHALSENTDGAPAVRLHCSDGARCLVFAIDIVFKSQSRSDILGACVPWLVFLDTQRLLRLRARLCTPATIWKRRKGWRPCMSTDAAVIRLVGDLVKGHVPDWTAFAGARYAQLAALPDALTRHGWTVVVNDQTAGWGRAWTDAESPVELAMTSIEIARPDGLRLFVVWTDGRLLVAGQDRFRFVDKELPVFFDRASLAAPVHADDGENNPMGDDESRGADDWWVDDEDNDIADLEISLDRERAWMAGRGYISPRVIGARPQGYYGRGQRPPLVLGRAGDTADEMAVRVGAYADYVRGAYGPVDDATGAHLNGPWCKRRLVDALGDGDARRLSHIKGPIDPAGPVVTHSFFEYPLSDILGASCSVSMWGLPDIVAHAHLVGESNGAASAYFSVVVRHDRHCRDRGDGRASDDHTESKEAVARPSPLQSYGSLVQSLGAIAKEAHETQDATDADHESGVHPLVRRNARASRLSAQTAAVLYEGHLSGEGVDLVRARAWMTDRFASAIRVFQEASSALKVA</sequence>
<protein>
    <submittedName>
        <fullName evidence="2">Uncharacterized protein</fullName>
    </submittedName>
</protein>